<gene>
    <name evidence="9" type="ORF">B456_008G141000</name>
</gene>
<organism evidence="9 10">
    <name type="scientific">Gossypium raimondii</name>
    <name type="common">Peruvian cotton</name>
    <name type="synonym">Gossypium klotzschianum subsp. raimondii</name>
    <dbReference type="NCBI Taxonomy" id="29730"/>
    <lineage>
        <taxon>Eukaryota</taxon>
        <taxon>Viridiplantae</taxon>
        <taxon>Streptophyta</taxon>
        <taxon>Embryophyta</taxon>
        <taxon>Tracheophyta</taxon>
        <taxon>Spermatophyta</taxon>
        <taxon>Magnoliopsida</taxon>
        <taxon>eudicotyledons</taxon>
        <taxon>Gunneridae</taxon>
        <taxon>Pentapetalae</taxon>
        <taxon>rosids</taxon>
        <taxon>malvids</taxon>
        <taxon>Malvales</taxon>
        <taxon>Malvaceae</taxon>
        <taxon>Malvoideae</taxon>
        <taxon>Gossypium</taxon>
    </lineage>
</organism>
<evidence type="ECO:0000256" key="3">
    <source>
        <dbReference type="ARBA" id="ARBA00023125"/>
    </source>
</evidence>
<dbReference type="Pfam" id="PF00249">
    <property type="entry name" value="Myb_DNA-binding"/>
    <property type="match status" value="2"/>
</dbReference>
<feature type="domain" description="Myb-like" evidence="7">
    <location>
        <begin position="62"/>
        <end position="112"/>
    </location>
</feature>
<dbReference type="OrthoDB" id="2143914at2759"/>
<dbReference type="Gene3D" id="1.10.10.60">
    <property type="entry name" value="Homeodomain-like"/>
    <property type="match status" value="2"/>
</dbReference>
<evidence type="ECO:0000256" key="2">
    <source>
        <dbReference type="ARBA" id="ARBA00023015"/>
    </source>
</evidence>
<feature type="compositionally biased region" description="Polar residues" evidence="6">
    <location>
        <begin position="162"/>
        <end position="173"/>
    </location>
</feature>
<dbReference type="EMBL" id="CM001747">
    <property type="protein sequence ID" value="KJB49823.1"/>
    <property type="molecule type" value="Genomic_DNA"/>
</dbReference>
<evidence type="ECO:0000256" key="1">
    <source>
        <dbReference type="ARBA" id="ARBA00004123"/>
    </source>
</evidence>
<dbReference type="GO" id="GO:0005634">
    <property type="term" value="C:nucleus"/>
    <property type="evidence" value="ECO:0007669"/>
    <property type="project" value="UniProtKB-SubCell"/>
</dbReference>
<dbReference type="AlphaFoldDB" id="A0A0D2RF12"/>
<dbReference type="PANTHER" id="PTHR47999:SF6">
    <property type="entry name" value="MYB-RELATED PROTEIN P"/>
    <property type="match status" value="1"/>
</dbReference>
<evidence type="ECO:0000259" key="8">
    <source>
        <dbReference type="PROSITE" id="PS51294"/>
    </source>
</evidence>
<evidence type="ECO:0000313" key="10">
    <source>
        <dbReference type="Proteomes" id="UP000032304"/>
    </source>
</evidence>
<proteinExistence type="predicted"/>
<sequence>MGRAPCCEKVGLKKGRWTDEEDEILTKYIQVNGEGSWRSLPKNAGLLRCGKSCRLRWINYLRTDLKRGNFTAKEDETIVNLHSTLGNRWSLIASHLPGRTDNEIKNYWNAHLSRKIYRWAMKKNKSCCFNAQKDAISSSNKPMEVVPVIPSHSESEEERNMENISRPNSSSCNTEKETGSEDIWEPCSKDIMGSELLPPNDDLSLSGYGENSIEDDLNPITSCFVDDDLFGILRKFSSRE</sequence>
<dbReference type="SUPFAM" id="SSF46689">
    <property type="entry name" value="Homeodomain-like"/>
    <property type="match status" value="1"/>
</dbReference>
<feature type="domain" description="HTH myb-type" evidence="8">
    <location>
        <begin position="9"/>
        <end position="61"/>
    </location>
</feature>
<evidence type="ECO:0000256" key="4">
    <source>
        <dbReference type="ARBA" id="ARBA00023163"/>
    </source>
</evidence>
<keyword evidence="2" id="KW-0805">Transcription regulation</keyword>
<dbReference type="InterPro" id="IPR009057">
    <property type="entry name" value="Homeodomain-like_sf"/>
</dbReference>
<keyword evidence="3" id="KW-0238">DNA-binding</keyword>
<feature type="domain" description="HTH myb-type" evidence="8">
    <location>
        <begin position="62"/>
        <end position="116"/>
    </location>
</feature>
<keyword evidence="5" id="KW-0539">Nucleus</keyword>
<feature type="domain" description="Myb-like" evidence="7">
    <location>
        <begin position="9"/>
        <end position="61"/>
    </location>
</feature>
<keyword evidence="4" id="KW-0804">Transcription</keyword>
<accession>A0A0D2RF12</accession>
<dbReference type="InterPro" id="IPR001005">
    <property type="entry name" value="SANT/Myb"/>
</dbReference>
<protein>
    <submittedName>
        <fullName evidence="9">Uncharacterized protein</fullName>
    </submittedName>
</protein>
<evidence type="ECO:0000256" key="5">
    <source>
        <dbReference type="ARBA" id="ARBA00023242"/>
    </source>
</evidence>
<dbReference type="SMART" id="SM00717">
    <property type="entry name" value="SANT"/>
    <property type="match status" value="2"/>
</dbReference>
<dbReference type="FunFam" id="1.10.10.60:FF:000121">
    <property type="entry name" value="Myb transcription factor"/>
    <property type="match status" value="1"/>
</dbReference>
<dbReference type="Proteomes" id="UP000032304">
    <property type="component" value="Chromosome 8"/>
</dbReference>
<dbReference type="InterPro" id="IPR015495">
    <property type="entry name" value="Myb_TF_plants"/>
</dbReference>
<reference evidence="9 10" key="1">
    <citation type="journal article" date="2012" name="Nature">
        <title>Repeated polyploidization of Gossypium genomes and the evolution of spinnable cotton fibres.</title>
        <authorList>
            <person name="Paterson A.H."/>
            <person name="Wendel J.F."/>
            <person name="Gundlach H."/>
            <person name="Guo H."/>
            <person name="Jenkins J."/>
            <person name="Jin D."/>
            <person name="Llewellyn D."/>
            <person name="Showmaker K.C."/>
            <person name="Shu S."/>
            <person name="Udall J."/>
            <person name="Yoo M.J."/>
            <person name="Byers R."/>
            <person name="Chen W."/>
            <person name="Doron-Faigenboim A."/>
            <person name="Duke M.V."/>
            <person name="Gong L."/>
            <person name="Grimwood J."/>
            <person name="Grover C."/>
            <person name="Grupp K."/>
            <person name="Hu G."/>
            <person name="Lee T.H."/>
            <person name="Li J."/>
            <person name="Lin L."/>
            <person name="Liu T."/>
            <person name="Marler B.S."/>
            <person name="Page J.T."/>
            <person name="Roberts A.W."/>
            <person name="Romanel E."/>
            <person name="Sanders W.S."/>
            <person name="Szadkowski E."/>
            <person name="Tan X."/>
            <person name="Tang H."/>
            <person name="Xu C."/>
            <person name="Wang J."/>
            <person name="Wang Z."/>
            <person name="Zhang D."/>
            <person name="Zhang L."/>
            <person name="Ashrafi H."/>
            <person name="Bedon F."/>
            <person name="Bowers J.E."/>
            <person name="Brubaker C.L."/>
            <person name="Chee P.W."/>
            <person name="Das S."/>
            <person name="Gingle A.R."/>
            <person name="Haigler C.H."/>
            <person name="Harker D."/>
            <person name="Hoffmann L.V."/>
            <person name="Hovav R."/>
            <person name="Jones D.C."/>
            <person name="Lemke C."/>
            <person name="Mansoor S."/>
            <person name="ur Rahman M."/>
            <person name="Rainville L.N."/>
            <person name="Rambani A."/>
            <person name="Reddy U.K."/>
            <person name="Rong J.K."/>
            <person name="Saranga Y."/>
            <person name="Scheffler B.E."/>
            <person name="Scheffler J.A."/>
            <person name="Stelly D.M."/>
            <person name="Triplett B.A."/>
            <person name="Van Deynze A."/>
            <person name="Vaslin M.F."/>
            <person name="Waghmare V.N."/>
            <person name="Walford S.A."/>
            <person name="Wright R.J."/>
            <person name="Zaki E.A."/>
            <person name="Zhang T."/>
            <person name="Dennis E.S."/>
            <person name="Mayer K.F."/>
            <person name="Peterson D.G."/>
            <person name="Rokhsar D.S."/>
            <person name="Wang X."/>
            <person name="Schmutz J."/>
        </authorList>
    </citation>
    <scope>NUCLEOTIDE SEQUENCE [LARGE SCALE GENOMIC DNA]</scope>
</reference>
<evidence type="ECO:0000259" key="7">
    <source>
        <dbReference type="PROSITE" id="PS50090"/>
    </source>
</evidence>
<dbReference type="InterPro" id="IPR017930">
    <property type="entry name" value="Myb_dom"/>
</dbReference>
<name>A0A0D2RF12_GOSRA</name>
<dbReference type="eggNOG" id="KOG0048">
    <property type="taxonomic scope" value="Eukaryota"/>
</dbReference>
<dbReference type="Gramene" id="KJB49823">
    <property type="protein sequence ID" value="KJB49823"/>
    <property type="gene ID" value="B456_008G141000"/>
</dbReference>
<dbReference type="KEGG" id="gra:105762462"/>
<dbReference type="OMA" id="PCSKDIM"/>
<feature type="region of interest" description="Disordered" evidence="6">
    <location>
        <begin position="150"/>
        <end position="185"/>
    </location>
</feature>
<comment type="subcellular location">
    <subcellularLocation>
        <location evidence="1">Nucleus</location>
    </subcellularLocation>
</comment>
<dbReference type="GO" id="GO:0003677">
    <property type="term" value="F:DNA binding"/>
    <property type="evidence" value="ECO:0007669"/>
    <property type="project" value="UniProtKB-KW"/>
</dbReference>
<dbReference type="PROSITE" id="PS51294">
    <property type="entry name" value="HTH_MYB"/>
    <property type="match status" value="2"/>
</dbReference>
<dbReference type="PROSITE" id="PS50090">
    <property type="entry name" value="MYB_LIKE"/>
    <property type="match status" value="2"/>
</dbReference>
<dbReference type="CDD" id="cd00167">
    <property type="entry name" value="SANT"/>
    <property type="match status" value="2"/>
</dbReference>
<evidence type="ECO:0000256" key="6">
    <source>
        <dbReference type="SAM" id="MobiDB-lite"/>
    </source>
</evidence>
<evidence type="ECO:0000313" key="9">
    <source>
        <dbReference type="EMBL" id="KJB49823.1"/>
    </source>
</evidence>
<dbReference type="PANTHER" id="PTHR47999">
    <property type="entry name" value="TRANSCRIPTION FACTOR MYB8-RELATED-RELATED"/>
    <property type="match status" value="1"/>
</dbReference>
<keyword evidence="10" id="KW-1185">Reference proteome</keyword>